<evidence type="ECO:0000313" key="4">
    <source>
        <dbReference type="Proteomes" id="UP001269061"/>
    </source>
</evidence>
<evidence type="ECO:0000313" key="2">
    <source>
        <dbReference type="EMBL" id="MDT2769866.1"/>
    </source>
</evidence>
<protein>
    <recommendedName>
        <fullName evidence="5">DUF2187 domain-containing protein</fullName>
    </recommendedName>
</protein>
<dbReference type="EMBL" id="JARQAZ010000002">
    <property type="protein sequence ID" value="MDT2769866.1"/>
    <property type="molecule type" value="Genomic_DNA"/>
</dbReference>
<dbReference type="Proteomes" id="UP001180842">
    <property type="component" value="Unassembled WGS sequence"/>
</dbReference>
<reference evidence="1 4" key="1">
    <citation type="submission" date="2023-03" db="EMBL/GenBank/DDBJ databases">
        <authorList>
            <person name="Shen W."/>
            <person name="Cai J."/>
        </authorList>
    </citation>
    <scope>NUCLEOTIDE SEQUENCE</scope>
    <source>
        <strain evidence="1">P69-2</strain>
        <strain evidence="2 4">Y59</strain>
    </source>
</reference>
<organism evidence="1 3">
    <name type="scientific">Enterococcus pseudoavium</name>
    <dbReference type="NCBI Taxonomy" id="44007"/>
    <lineage>
        <taxon>Bacteria</taxon>
        <taxon>Bacillati</taxon>
        <taxon>Bacillota</taxon>
        <taxon>Bacilli</taxon>
        <taxon>Lactobacillales</taxon>
        <taxon>Enterococcaceae</taxon>
        <taxon>Enterococcus</taxon>
    </lineage>
</organism>
<gene>
    <name evidence="1" type="ORF">P7H00_10915</name>
    <name evidence="2" type="ORF">P7H46_03305</name>
</gene>
<name>A0AAE4I3U7_9ENTE</name>
<dbReference type="EMBL" id="JARQAI010000018">
    <property type="protein sequence ID" value="MDT2737622.1"/>
    <property type="molecule type" value="Genomic_DNA"/>
</dbReference>
<dbReference type="RefSeq" id="WP_067626704.1">
    <property type="nucleotide sequence ID" value="NZ_BAAAXL010000005.1"/>
</dbReference>
<evidence type="ECO:0008006" key="5">
    <source>
        <dbReference type="Google" id="ProtNLM"/>
    </source>
</evidence>
<proteinExistence type="predicted"/>
<dbReference type="Proteomes" id="UP001269061">
    <property type="component" value="Unassembled WGS sequence"/>
</dbReference>
<keyword evidence="4" id="KW-1185">Reference proteome</keyword>
<sequence length="76" mass="8398">MEMTETIEIGLAYECRAIGIKKEVVGVVEQLYNNTVLINVADCHPTDRAAVIELQNRLLVKYEDVLACAEIAECSA</sequence>
<evidence type="ECO:0000313" key="3">
    <source>
        <dbReference type="Proteomes" id="UP001180842"/>
    </source>
</evidence>
<dbReference type="AlphaFoldDB" id="A0AAE4I3U7"/>
<comment type="caution">
    <text evidence="1">The sequence shown here is derived from an EMBL/GenBank/DDBJ whole genome shotgun (WGS) entry which is preliminary data.</text>
</comment>
<accession>A0AAE4I3U7</accession>
<evidence type="ECO:0000313" key="1">
    <source>
        <dbReference type="EMBL" id="MDT2737622.1"/>
    </source>
</evidence>